<keyword evidence="2" id="KW-0539">Nucleus</keyword>
<dbReference type="Pfam" id="PF14304">
    <property type="entry name" value="CSTF_C"/>
    <property type="match status" value="1"/>
</dbReference>
<dbReference type="InterPro" id="IPR035979">
    <property type="entry name" value="RBD_domain_sf"/>
</dbReference>
<dbReference type="GO" id="GO:0031124">
    <property type="term" value="P:mRNA 3'-end processing"/>
    <property type="evidence" value="ECO:0007669"/>
    <property type="project" value="InterPro"/>
</dbReference>
<dbReference type="Pfam" id="PF14327">
    <property type="entry name" value="CSTF2_hinge"/>
    <property type="match status" value="1"/>
</dbReference>
<organism evidence="6 7">
    <name type="scientific">Lineolata rhizophorae</name>
    <dbReference type="NCBI Taxonomy" id="578093"/>
    <lineage>
        <taxon>Eukaryota</taxon>
        <taxon>Fungi</taxon>
        <taxon>Dikarya</taxon>
        <taxon>Ascomycota</taxon>
        <taxon>Pezizomycotina</taxon>
        <taxon>Dothideomycetes</taxon>
        <taxon>Dothideomycetes incertae sedis</taxon>
        <taxon>Lineolatales</taxon>
        <taxon>Lineolataceae</taxon>
        <taxon>Lineolata</taxon>
    </lineage>
</organism>
<evidence type="ECO:0000256" key="4">
    <source>
        <dbReference type="SAM" id="MobiDB-lite"/>
    </source>
</evidence>
<keyword evidence="7" id="KW-1185">Reference proteome</keyword>
<dbReference type="PANTHER" id="PTHR45735:SF2">
    <property type="entry name" value="CLEAVAGE STIMULATION FACTOR SUBUNIT 2"/>
    <property type="match status" value="1"/>
</dbReference>
<dbReference type="GO" id="GO:0005847">
    <property type="term" value="C:mRNA cleavage and polyadenylation specificity factor complex"/>
    <property type="evidence" value="ECO:0007669"/>
    <property type="project" value="TreeGrafter"/>
</dbReference>
<dbReference type="AlphaFoldDB" id="A0A6A6P0T6"/>
<gene>
    <name evidence="6" type="ORF">BDY21DRAFT_363652</name>
</gene>
<dbReference type="PROSITE" id="PS50102">
    <property type="entry name" value="RRM"/>
    <property type="match status" value="1"/>
</dbReference>
<evidence type="ECO:0000256" key="2">
    <source>
        <dbReference type="ARBA" id="ARBA00023242"/>
    </source>
</evidence>
<dbReference type="SUPFAM" id="SSF54928">
    <property type="entry name" value="RNA-binding domain, RBD"/>
    <property type="match status" value="1"/>
</dbReference>
<dbReference type="InterPro" id="IPR038192">
    <property type="entry name" value="CSTF_C_sf"/>
</dbReference>
<accession>A0A6A6P0T6</accession>
<dbReference type="GO" id="GO:0003729">
    <property type="term" value="F:mRNA binding"/>
    <property type="evidence" value="ECO:0007669"/>
    <property type="project" value="TreeGrafter"/>
</dbReference>
<feature type="compositionally biased region" description="Pro residues" evidence="4">
    <location>
        <begin position="266"/>
        <end position="281"/>
    </location>
</feature>
<name>A0A6A6P0T6_9PEZI</name>
<proteinExistence type="predicted"/>
<dbReference type="Gene3D" id="1.25.40.630">
    <property type="match status" value="1"/>
</dbReference>
<dbReference type="InterPro" id="IPR012677">
    <property type="entry name" value="Nucleotide-bd_a/b_plait_sf"/>
</dbReference>
<evidence type="ECO:0000313" key="6">
    <source>
        <dbReference type="EMBL" id="KAF2457352.1"/>
    </source>
</evidence>
<evidence type="ECO:0000256" key="3">
    <source>
        <dbReference type="PROSITE-ProRule" id="PRU00176"/>
    </source>
</evidence>
<evidence type="ECO:0000256" key="1">
    <source>
        <dbReference type="ARBA" id="ARBA00004123"/>
    </source>
</evidence>
<dbReference type="InterPro" id="IPR025742">
    <property type="entry name" value="CSTF2_hinge"/>
</dbReference>
<dbReference type="Pfam" id="PF00076">
    <property type="entry name" value="RRM_1"/>
    <property type="match status" value="1"/>
</dbReference>
<dbReference type="InterPro" id="IPR026896">
    <property type="entry name" value="CSTF_C"/>
</dbReference>
<feature type="region of interest" description="Disordered" evidence="4">
    <location>
        <begin position="231"/>
        <end position="283"/>
    </location>
</feature>
<keyword evidence="3" id="KW-0694">RNA-binding</keyword>
<evidence type="ECO:0000313" key="7">
    <source>
        <dbReference type="Proteomes" id="UP000799766"/>
    </source>
</evidence>
<dbReference type="InterPro" id="IPR000504">
    <property type="entry name" value="RRM_dom"/>
</dbReference>
<reference evidence="6" key="1">
    <citation type="journal article" date="2020" name="Stud. Mycol.">
        <title>101 Dothideomycetes genomes: a test case for predicting lifestyles and emergence of pathogens.</title>
        <authorList>
            <person name="Haridas S."/>
            <person name="Albert R."/>
            <person name="Binder M."/>
            <person name="Bloem J."/>
            <person name="Labutti K."/>
            <person name="Salamov A."/>
            <person name="Andreopoulos B."/>
            <person name="Baker S."/>
            <person name="Barry K."/>
            <person name="Bills G."/>
            <person name="Bluhm B."/>
            <person name="Cannon C."/>
            <person name="Castanera R."/>
            <person name="Culley D."/>
            <person name="Daum C."/>
            <person name="Ezra D."/>
            <person name="Gonzalez J."/>
            <person name="Henrissat B."/>
            <person name="Kuo A."/>
            <person name="Liang C."/>
            <person name="Lipzen A."/>
            <person name="Lutzoni F."/>
            <person name="Magnuson J."/>
            <person name="Mondo S."/>
            <person name="Nolan M."/>
            <person name="Ohm R."/>
            <person name="Pangilinan J."/>
            <person name="Park H.-J."/>
            <person name="Ramirez L."/>
            <person name="Alfaro M."/>
            <person name="Sun H."/>
            <person name="Tritt A."/>
            <person name="Yoshinaga Y."/>
            <person name="Zwiers L.-H."/>
            <person name="Turgeon B."/>
            <person name="Goodwin S."/>
            <person name="Spatafora J."/>
            <person name="Crous P."/>
            <person name="Grigoriev I."/>
        </authorList>
    </citation>
    <scope>NUCLEOTIDE SEQUENCE</scope>
    <source>
        <strain evidence="6">ATCC 16933</strain>
    </source>
</reference>
<dbReference type="Gene3D" id="3.30.70.330">
    <property type="match status" value="1"/>
</dbReference>
<dbReference type="PANTHER" id="PTHR45735">
    <property type="entry name" value="CLEAVAGE STIMULATION FACTOR SUBUNIT 2"/>
    <property type="match status" value="1"/>
</dbReference>
<evidence type="ECO:0000259" key="5">
    <source>
        <dbReference type="PROSITE" id="PS50102"/>
    </source>
</evidence>
<dbReference type="Proteomes" id="UP000799766">
    <property type="component" value="Unassembled WGS sequence"/>
</dbReference>
<dbReference type="OrthoDB" id="272703at2759"/>
<comment type="subcellular location">
    <subcellularLocation>
        <location evidence="1">Nucleus</location>
    </subcellularLocation>
</comment>
<protein>
    <submittedName>
        <fullName evidence="6">Hinge domain of cleavage stimulation factor subunit 2-domain-containing protein</fullName>
    </submittedName>
</protein>
<dbReference type="Gene3D" id="1.10.20.70">
    <property type="entry name" value="Transcription termination and cleavage factor, C-terminal domain"/>
    <property type="match status" value="1"/>
</dbReference>
<dbReference type="EMBL" id="MU001680">
    <property type="protein sequence ID" value="KAF2457352.1"/>
    <property type="molecule type" value="Genomic_DNA"/>
</dbReference>
<feature type="domain" description="RRM" evidence="5">
    <location>
        <begin position="10"/>
        <end position="88"/>
    </location>
</feature>
<dbReference type="SMART" id="SM00360">
    <property type="entry name" value="RRM"/>
    <property type="match status" value="1"/>
</dbReference>
<sequence length="323" mass="34151">MHQQAPPGAMRVFVGNIPYGATENLITEVLSRVGRVLDFEISHDSETGRPKGFGFADYADADSAESAIRNLDGYEVMGRKIRVSYSNKDSRGNDLGPTGYKPDGGQTAHSVGMPAMLPQMPGSVPPPLQSQGLPAPGQPGSMLPQLPAGVEVPPGLTCPDAISRTLATLPPAQLLDIISQMKGLVMSDPARATELLNRAPQLSYAIFQALLLLGLVDTSVLRTVVETATGVAGATPQPQMPTQPTPQQQSYPAYGGTPAQAQQPYAAPPPPPPQVAVPGMPPNKDELIQQVLALTDAQIDALPPEQNAQIRALRNQLLSRRSL</sequence>
<feature type="region of interest" description="Disordered" evidence="4">
    <location>
        <begin position="85"/>
        <end position="126"/>
    </location>
</feature>